<keyword evidence="4" id="KW-0173">Coenzyme A biosynthesis</keyword>
<accession>A0ABS6WQL5</accession>
<evidence type="ECO:0000256" key="3">
    <source>
        <dbReference type="ARBA" id="ARBA00022840"/>
    </source>
</evidence>
<feature type="binding site" evidence="4">
    <location>
        <begin position="128"/>
        <end position="134"/>
    </location>
    <ligand>
        <name>ATP</name>
        <dbReference type="ChEBI" id="CHEBI:30616"/>
    </ligand>
</feature>
<comment type="function">
    <text evidence="4">Reversibly transfers an adenylyl group from ATP to 4'-phosphopantetheine, yielding dephospho-CoA (dPCoA) and pyrophosphate.</text>
</comment>
<comment type="cofactor">
    <cofactor evidence="4">
        <name>Mg(2+)</name>
        <dbReference type="ChEBI" id="CHEBI:18420"/>
    </cofactor>
</comment>
<feature type="binding site" evidence="4">
    <location>
        <begin position="9"/>
        <end position="10"/>
    </location>
    <ligand>
        <name>ATP</name>
        <dbReference type="ChEBI" id="CHEBI:30616"/>
    </ligand>
</feature>
<feature type="binding site" evidence="4">
    <location>
        <position position="78"/>
    </location>
    <ligand>
        <name>substrate</name>
    </ligand>
</feature>
<keyword evidence="1 4" id="KW-0808">Transferase</keyword>
<dbReference type="RefSeq" id="WP_219202163.1">
    <property type="nucleotide sequence ID" value="NZ_JAHWQX010000003.1"/>
</dbReference>
<dbReference type="Proteomes" id="UP001430804">
    <property type="component" value="Unassembled WGS sequence"/>
</dbReference>
<comment type="subunit">
    <text evidence="4">Homohexamer.</text>
</comment>
<feature type="binding site" evidence="4">
    <location>
        <position position="103"/>
    </location>
    <ligand>
        <name>ATP</name>
        <dbReference type="ChEBI" id="CHEBI:30616"/>
    </ligand>
</feature>
<evidence type="ECO:0000313" key="6">
    <source>
        <dbReference type="EMBL" id="MBW3098246.1"/>
    </source>
</evidence>
<dbReference type="EC" id="2.7.7.3" evidence="4"/>
<dbReference type="InterPro" id="IPR001980">
    <property type="entry name" value="PPAT"/>
</dbReference>
<keyword evidence="2 4" id="KW-0547">Nucleotide-binding</keyword>
<feature type="binding site" evidence="4">
    <location>
        <position position="41"/>
    </location>
    <ligand>
        <name>substrate</name>
    </ligand>
</feature>
<feature type="binding site" evidence="4">
    <location>
        <position position="17"/>
    </location>
    <ligand>
        <name>ATP</name>
        <dbReference type="ChEBI" id="CHEBI:30616"/>
    </ligand>
</feature>
<gene>
    <name evidence="4 6" type="primary">coaD</name>
    <name evidence="6" type="ORF">KY465_13250</name>
</gene>
<keyword evidence="4" id="KW-0963">Cytoplasm</keyword>
<comment type="catalytic activity">
    <reaction evidence="4">
        <text>(R)-4'-phosphopantetheine + ATP + H(+) = 3'-dephospho-CoA + diphosphate</text>
        <dbReference type="Rhea" id="RHEA:19801"/>
        <dbReference type="ChEBI" id="CHEBI:15378"/>
        <dbReference type="ChEBI" id="CHEBI:30616"/>
        <dbReference type="ChEBI" id="CHEBI:33019"/>
        <dbReference type="ChEBI" id="CHEBI:57328"/>
        <dbReference type="ChEBI" id="CHEBI:61723"/>
        <dbReference type="EC" id="2.7.7.3"/>
    </reaction>
</comment>
<comment type="pathway">
    <text evidence="4">Cofactor biosynthesis; coenzyme A biosynthesis; CoA from (R)-pantothenate: step 4/5.</text>
</comment>
<name>A0ABS6WQL5_9HYPH</name>
<keyword evidence="3 4" id="KW-0067">ATP-binding</keyword>
<keyword evidence="4 6" id="KW-0548">Nucleotidyltransferase</keyword>
<dbReference type="PANTHER" id="PTHR21342">
    <property type="entry name" value="PHOSPHOPANTETHEINE ADENYLYLTRANSFERASE"/>
    <property type="match status" value="1"/>
</dbReference>
<proteinExistence type="inferred from homology"/>
<dbReference type="NCBIfam" id="TIGR01510">
    <property type="entry name" value="coaD_prev_kdtB"/>
    <property type="match status" value="1"/>
</dbReference>
<sequence>MPIAYYAGSFDPMTHGHLDVLVQGLAVFKTVCVGVGVSATKKGLFSFDERAEMIRSALSDVLPERVDDIRVETFSGLAVEAAQKAGAVAMIRGLRDTTDFNYEMQIAGMNAQMAPAVQTIFFPARSAHRHITATLVRQIAAMDGDISAFVPGAVLKAMQSRAGTAD</sequence>
<evidence type="ECO:0000259" key="5">
    <source>
        <dbReference type="Pfam" id="PF01467"/>
    </source>
</evidence>
<dbReference type="GO" id="GO:0004595">
    <property type="term" value="F:pantetheine-phosphate adenylyltransferase activity"/>
    <property type="evidence" value="ECO:0007669"/>
    <property type="project" value="UniProtKB-EC"/>
</dbReference>
<feature type="site" description="Transition state stabilizer" evidence="4">
    <location>
        <position position="17"/>
    </location>
</feature>
<protein>
    <recommendedName>
        <fullName evidence="4">Phosphopantetheine adenylyltransferase</fullName>
        <ecNumber evidence="4">2.7.7.3</ecNumber>
    </recommendedName>
    <alternativeName>
        <fullName evidence="4">Dephospho-CoA pyrophosphorylase</fullName>
    </alternativeName>
    <alternativeName>
        <fullName evidence="4">Pantetheine-phosphate adenylyltransferase</fullName>
        <shortName evidence="4">PPAT</shortName>
    </alternativeName>
</protein>
<reference evidence="6" key="1">
    <citation type="submission" date="2021-07" db="EMBL/GenBank/DDBJ databases">
        <title>Pseudohoeflea marina sp. nov. a polyhydroxyalcanoate-producing bacterium.</title>
        <authorList>
            <person name="Zheng W."/>
            <person name="Yu S."/>
            <person name="Huang Y."/>
        </authorList>
    </citation>
    <scope>NUCLEOTIDE SEQUENCE</scope>
    <source>
        <strain evidence="6">DP4N28-3</strain>
    </source>
</reference>
<comment type="subcellular location">
    <subcellularLocation>
        <location evidence="4">Cytoplasm</location>
    </subcellularLocation>
</comment>
<dbReference type="InterPro" id="IPR004821">
    <property type="entry name" value="Cyt_trans-like"/>
</dbReference>
<evidence type="ECO:0000313" key="7">
    <source>
        <dbReference type="Proteomes" id="UP001430804"/>
    </source>
</evidence>
<dbReference type="EMBL" id="JAHWQX010000003">
    <property type="protein sequence ID" value="MBW3098246.1"/>
    <property type="molecule type" value="Genomic_DNA"/>
</dbReference>
<feature type="domain" description="Cytidyltransferase-like" evidence="5">
    <location>
        <begin position="5"/>
        <end position="138"/>
    </location>
</feature>
<feature type="binding site" evidence="4">
    <location>
        <begin position="93"/>
        <end position="95"/>
    </location>
    <ligand>
        <name>ATP</name>
        <dbReference type="ChEBI" id="CHEBI:30616"/>
    </ligand>
</feature>
<dbReference type="PANTHER" id="PTHR21342:SF1">
    <property type="entry name" value="PHOSPHOPANTETHEINE ADENYLYLTRANSFERASE"/>
    <property type="match status" value="1"/>
</dbReference>
<dbReference type="NCBIfam" id="TIGR00125">
    <property type="entry name" value="cyt_tran_rel"/>
    <property type="match status" value="1"/>
</dbReference>
<dbReference type="Pfam" id="PF01467">
    <property type="entry name" value="CTP_transf_like"/>
    <property type="match status" value="1"/>
</dbReference>
<feature type="binding site" evidence="4">
    <location>
        <position position="92"/>
    </location>
    <ligand>
        <name>substrate</name>
    </ligand>
</feature>
<comment type="caution">
    <text evidence="6">The sequence shown here is derived from an EMBL/GenBank/DDBJ whole genome shotgun (WGS) entry which is preliminary data.</text>
</comment>
<organism evidence="6 7">
    <name type="scientific">Pseudohoeflea coraliihabitans</name>
    <dbReference type="NCBI Taxonomy" id="2860393"/>
    <lineage>
        <taxon>Bacteria</taxon>
        <taxon>Pseudomonadati</taxon>
        <taxon>Pseudomonadota</taxon>
        <taxon>Alphaproteobacteria</taxon>
        <taxon>Hyphomicrobiales</taxon>
        <taxon>Rhizobiaceae</taxon>
        <taxon>Pseudohoeflea</taxon>
    </lineage>
</organism>
<keyword evidence="4" id="KW-0460">Magnesium</keyword>
<dbReference type="HAMAP" id="MF_00151">
    <property type="entry name" value="PPAT_bact"/>
    <property type="match status" value="1"/>
</dbReference>
<keyword evidence="7" id="KW-1185">Reference proteome</keyword>
<evidence type="ECO:0000256" key="2">
    <source>
        <dbReference type="ARBA" id="ARBA00022741"/>
    </source>
</evidence>
<feature type="binding site" evidence="4">
    <location>
        <position position="9"/>
    </location>
    <ligand>
        <name>substrate</name>
    </ligand>
</feature>
<comment type="similarity">
    <text evidence="4">Belongs to the bacterial CoaD family.</text>
</comment>
<evidence type="ECO:0000256" key="4">
    <source>
        <dbReference type="HAMAP-Rule" id="MF_00151"/>
    </source>
</evidence>
<evidence type="ECO:0000256" key="1">
    <source>
        <dbReference type="ARBA" id="ARBA00022679"/>
    </source>
</evidence>